<feature type="domain" description="Bet v I/Major latex protein" evidence="2">
    <location>
        <begin position="2"/>
        <end position="153"/>
    </location>
</feature>
<gene>
    <name evidence="3" type="ORF">VNO78_07327</name>
</gene>
<evidence type="ECO:0000256" key="1">
    <source>
        <dbReference type="ARBA" id="ARBA00038242"/>
    </source>
</evidence>
<reference evidence="3 4" key="1">
    <citation type="submission" date="2024-01" db="EMBL/GenBank/DDBJ databases">
        <title>The genomes of 5 underutilized Papilionoideae crops provide insights into root nodulation and disease resistanc.</title>
        <authorList>
            <person name="Jiang F."/>
        </authorList>
    </citation>
    <scope>NUCLEOTIDE SEQUENCE [LARGE SCALE GENOMIC DNA]</scope>
    <source>
        <strain evidence="3">DUOXIRENSHENG_FW03</strain>
        <tissue evidence="3">Leaves</tissue>
    </source>
</reference>
<dbReference type="AlphaFoldDB" id="A0AAN9SW06"/>
<dbReference type="SMART" id="SM01037">
    <property type="entry name" value="Bet_v_1"/>
    <property type="match status" value="1"/>
</dbReference>
<name>A0AAN9SW06_PSOTE</name>
<dbReference type="Pfam" id="PF00407">
    <property type="entry name" value="Bet_v_1"/>
    <property type="match status" value="1"/>
</dbReference>
<comment type="similarity">
    <text evidence="1">Belongs to the MLP family.</text>
</comment>
<dbReference type="Gene3D" id="3.30.530.20">
    <property type="match status" value="1"/>
</dbReference>
<dbReference type="GO" id="GO:0006952">
    <property type="term" value="P:defense response"/>
    <property type="evidence" value="ECO:0007669"/>
    <property type="project" value="InterPro"/>
</dbReference>
<evidence type="ECO:0000313" key="3">
    <source>
        <dbReference type="EMBL" id="KAK7405719.1"/>
    </source>
</evidence>
<evidence type="ECO:0000259" key="2">
    <source>
        <dbReference type="SMART" id="SM01037"/>
    </source>
</evidence>
<organism evidence="3 4">
    <name type="scientific">Psophocarpus tetragonolobus</name>
    <name type="common">Winged bean</name>
    <name type="synonym">Dolichos tetragonolobus</name>
    <dbReference type="NCBI Taxonomy" id="3891"/>
    <lineage>
        <taxon>Eukaryota</taxon>
        <taxon>Viridiplantae</taxon>
        <taxon>Streptophyta</taxon>
        <taxon>Embryophyta</taxon>
        <taxon>Tracheophyta</taxon>
        <taxon>Spermatophyta</taxon>
        <taxon>Magnoliopsida</taxon>
        <taxon>eudicotyledons</taxon>
        <taxon>Gunneridae</taxon>
        <taxon>Pentapetalae</taxon>
        <taxon>rosids</taxon>
        <taxon>fabids</taxon>
        <taxon>Fabales</taxon>
        <taxon>Fabaceae</taxon>
        <taxon>Papilionoideae</taxon>
        <taxon>50 kb inversion clade</taxon>
        <taxon>NPAAA clade</taxon>
        <taxon>indigoferoid/millettioid clade</taxon>
        <taxon>Phaseoleae</taxon>
        <taxon>Psophocarpus</taxon>
    </lineage>
</organism>
<evidence type="ECO:0000313" key="4">
    <source>
        <dbReference type="Proteomes" id="UP001386955"/>
    </source>
</evidence>
<dbReference type="InterPro" id="IPR052006">
    <property type="entry name" value="MLP-like"/>
</dbReference>
<keyword evidence="4" id="KW-1185">Reference proteome</keyword>
<dbReference type="PANTHER" id="PTHR31338">
    <property type="entry name" value="POLYKETIDE CYCLASE/DEHYDRASE AND LIPID TRANSPORT SUPERFAMILY PROTEIN"/>
    <property type="match status" value="1"/>
</dbReference>
<dbReference type="InterPro" id="IPR023393">
    <property type="entry name" value="START-like_dom_sf"/>
</dbReference>
<protein>
    <recommendedName>
        <fullName evidence="2">Bet v I/Major latex protein domain-containing protein</fullName>
    </recommendedName>
</protein>
<dbReference type="Proteomes" id="UP001386955">
    <property type="component" value="Unassembled WGS sequence"/>
</dbReference>
<dbReference type="PANTHER" id="PTHR31338:SF16">
    <property type="entry name" value="POLYKETIDE CYCLASE_DEHYDRASE AND LIPID TRANSPORT SUPERFAMILY PROTEIN"/>
    <property type="match status" value="1"/>
</dbReference>
<sequence length="158" mass="18018">MTLAGKLSAEVGIHANPEKVFNILAKQLHHLQNVAERIHGAKLHEGDDWHTNDSIKQWTYTIAGEVLTCHESIESIDEKNKTITFKLFGEDIEKHFKVFKLIVQAIDKNEYGSSAIKCTIEYEKISKDVHPPFGYLEFCNKCVEDVDEHLLKADEIVN</sequence>
<dbReference type="SUPFAM" id="SSF55961">
    <property type="entry name" value="Bet v1-like"/>
    <property type="match status" value="1"/>
</dbReference>
<dbReference type="EMBL" id="JAYMYS010000002">
    <property type="protein sequence ID" value="KAK7405719.1"/>
    <property type="molecule type" value="Genomic_DNA"/>
</dbReference>
<proteinExistence type="inferred from homology"/>
<accession>A0AAN9SW06</accession>
<comment type="caution">
    <text evidence="3">The sequence shown here is derived from an EMBL/GenBank/DDBJ whole genome shotgun (WGS) entry which is preliminary data.</text>
</comment>
<dbReference type="InterPro" id="IPR000916">
    <property type="entry name" value="Bet_v_I/MLP"/>
</dbReference>